<evidence type="ECO:0000313" key="1">
    <source>
        <dbReference type="EMBL" id="HEG92697.1"/>
    </source>
</evidence>
<proteinExistence type="predicted"/>
<reference evidence="1" key="1">
    <citation type="journal article" date="2020" name="mSystems">
        <title>Genome- and Community-Level Interaction Insights into Carbon Utilization and Element Cycling Functions of Hydrothermarchaeota in Hydrothermal Sediment.</title>
        <authorList>
            <person name="Zhou Z."/>
            <person name="Liu Y."/>
            <person name="Xu W."/>
            <person name="Pan J."/>
            <person name="Luo Z.H."/>
            <person name="Li M."/>
        </authorList>
    </citation>
    <scope>NUCLEOTIDE SEQUENCE [LARGE SCALE GENOMIC DNA]</scope>
    <source>
        <strain evidence="1">SpSt-210</strain>
    </source>
</reference>
<organism evidence="1">
    <name type="scientific">Thermorudis peleae</name>
    <dbReference type="NCBI Taxonomy" id="1382356"/>
    <lineage>
        <taxon>Bacteria</taxon>
        <taxon>Pseudomonadati</taxon>
        <taxon>Thermomicrobiota</taxon>
        <taxon>Thermomicrobia</taxon>
        <taxon>Thermomicrobia incertae sedis</taxon>
        <taxon>Thermorudis</taxon>
    </lineage>
</organism>
<protein>
    <submittedName>
        <fullName evidence="1">Uncharacterized protein</fullName>
    </submittedName>
</protein>
<dbReference type="AlphaFoldDB" id="A0A831X900"/>
<dbReference type="EMBL" id="DSIY01000348">
    <property type="protein sequence ID" value="HEG92697.1"/>
    <property type="molecule type" value="Genomic_DNA"/>
</dbReference>
<name>A0A831X900_9BACT</name>
<comment type="caution">
    <text evidence="1">The sequence shown here is derived from an EMBL/GenBank/DDBJ whole genome shotgun (WGS) entry which is preliminary data.</text>
</comment>
<accession>A0A831X900</accession>
<gene>
    <name evidence="1" type="ORF">ENP34_14860</name>
</gene>
<sequence>MASSDESLVYRYEDVLRAIGHFIDEHDLQDVVILQTDQGILLRGYRRPRPGDPTTTSFVNRIFTNEEIARIHEQAKQRRGTGSKLLQ</sequence>